<proteinExistence type="predicted"/>
<comment type="caution">
    <text evidence="3">The sequence shown here is derived from an EMBL/GenBank/DDBJ whole genome shotgun (WGS) entry which is preliminary data.</text>
</comment>
<dbReference type="SUPFAM" id="SSF56784">
    <property type="entry name" value="HAD-like"/>
    <property type="match status" value="1"/>
</dbReference>
<keyword evidence="3" id="KW-0449">Lipoprotein</keyword>
<dbReference type="PANTHER" id="PTHR31284:SF10">
    <property type="entry name" value="ACID PHOSPHATASE-LIKE PROTEIN"/>
    <property type="match status" value="1"/>
</dbReference>
<gene>
    <name evidence="3" type="ORF">H8B19_10615</name>
</gene>
<dbReference type="EMBL" id="JACNEP010000007">
    <property type="protein sequence ID" value="MBC3766334.1"/>
    <property type="molecule type" value="Genomic_DNA"/>
</dbReference>
<dbReference type="GO" id="GO:0009279">
    <property type="term" value="C:cell outer membrane"/>
    <property type="evidence" value="ECO:0007669"/>
    <property type="project" value="InterPro"/>
</dbReference>
<evidence type="ECO:0000256" key="1">
    <source>
        <dbReference type="ARBA" id="ARBA00022729"/>
    </source>
</evidence>
<dbReference type="RefSeq" id="WP_186506860.1">
    <property type="nucleotide sequence ID" value="NZ_JACNEP010000007.1"/>
</dbReference>
<dbReference type="PANTHER" id="PTHR31284">
    <property type="entry name" value="ACID PHOSPHATASE-LIKE PROTEIN"/>
    <property type="match status" value="1"/>
</dbReference>
<dbReference type="AlphaFoldDB" id="A0A8J6IU23"/>
<dbReference type="InterPro" id="IPR023214">
    <property type="entry name" value="HAD_sf"/>
</dbReference>
<accession>A0A8J6IU23</accession>
<dbReference type="InterPro" id="IPR036412">
    <property type="entry name" value="HAD-like_sf"/>
</dbReference>
<dbReference type="InterPro" id="IPR006423">
    <property type="entry name" value="Lipo_e_P4"/>
</dbReference>
<evidence type="ECO:0000313" key="3">
    <source>
        <dbReference type="EMBL" id="MBC3766334.1"/>
    </source>
</evidence>
<dbReference type="Gene3D" id="3.40.50.1000">
    <property type="entry name" value="HAD superfamily/HAD-like"/>
    <property type="match status" value="1"/>
</dbReference>
<dbReference type="Proteomes" id="UP000601768">
    <property type="component" value="Unassembled WGS sequence"/>
</dbReference>
<protein>
    <submittedName>
        <fullName evidence="3">5'-nucleotidase, lipoprotein e(P4) family</fullName>
    </submittedName>
</protein>
<dbReference type="SFLD" id="SFLDS00003">
    <property type="entry name" value="Haloacid_Dehalogenase"/>
    <property type="match status" value="1"/>
</dbReference>
<dbReference type="NCBIfam" id="TIGR01533">
    <property type="entry name" value="lipo_e_P4"/>
    <property type="match status" value="1"/>
</dbReference>
<evidence type="ECO:0000313" key="4">
    <source>
        <dbReference type="Proteomes" id="UP000601768"/>
    </source>
</evidence>
<dbReference type="CDD" id="cd07534">
    <property type="entry name" value="HAD_CAP"/>
    <property type="match status" value="1"/>
</dbReference>
<organism evidence="3 4">
    <name type="scientific">Neptunicella marina</name>
    <dbReference type="NCBI Taxonomy" id="2125989"/>
    <lineage>
        <taxon>Bacteria</taxon>
        <taxon>Pseudomonadati</taxon>
        <taxon>Pseudomonadota</taxon>
        <taxon>Gammaproteobacteria</taxon>
        <taxon>Alteromonadales</taxon>
        <taxon>Alteromonadaceae</taxon>
        <taxon>Neptunicella</taxon>
    </lineage>
</organism>
<reference evidence="3" key="1">
    <citation type="journal article" date="2018" name="Int. J. Syst. Evol. Microbiol.">
        <title>Neptunicella marina gen. nov., sp. nov., isolated from surface seawater.</title>
        <authorList>
            <person name="Liu X."/>
            <person name="Lai Q."/>
            <person name="Du Y."/>
            <person name="Zhang X."/>
            <person name="Liu Z."/>
            <person name="Sun F."/>
            <person name="Shao Z."/>
        </authorList>
    </citation>
    <scope>NUCLEOTIDE SEQUENCE</scope>
    <source>
        <strain evidence="3">S27-2</strain>
    </source>
</reference>
<keyword evidence="1 2" id="KW-0732">Signal</keyword>
<dbReference type="InterPro" id="IPR005519">
    <property type="entry name" value="Acid_phosphat_B-like"/>
</dbReference>
<reference evidence="3" key="2">
    <citation type="submission" date="2020-08" db="EMBL/GenBank/DDBJ databases">
        <authorList>
            <person name="Lai Q."/>
        </authorList>
    </citation>
    <scope>NUCLEOTIDE SEQUENCE</scope>
    <source>
        <strain evidence="3">S27-2</strain>
    </source>
</reference>
<feature type="signal peptide" evidence="2">
    <location>
        <begin position="1"/>
        <end position="24"/>
    </location>
</feature>
<dbReference type="SFLD" id="SFLDG01125">
    <property type="entry name" value="C1.1:_Acid_Phosphatase_Like"/>
    <property type="match status" value="1"/>
</dbReference>
<keyword evidence="4" id="KW-1185">Reference proteome</keyword>
<evidence type="ECO:0000256" key="2">
    <source>
        <dbReference type="SAM" id="SignalP"/>
    </source>
</evidence>
<sequence length="272" mass="30551">MSSFSAWRTTFSAALFLSCSLAVADVPQLNTKQLNEQAVMANVWVQNSGEYRALSYQAFNLAHLSLDHYLATYTGDKKIAIVVDADETVVNNSAYNAWQIGKDQGYSGKTWQKWMKAEQATAMPGAKAFLNYVKSRGAEVFYITNRSEKGLQATASNLKALGYPFVDDVHMMLKTTTSDKEARRQKVLESYDIALFMGDNLSDFTNEFYQQGFEQAAHAVDKNKALFGTKYIMLPNPMYGDWEGKVYDENWSLSPQQKSNARKAALKPWSGE</sequence>
<dbReference type="Pfam" id="PF03767">
    <property type="entry name" value="Acid_phosphat_B"/>
    <property type="match status" value="1"/>
</dbReference>
<dbReference type="PIRSF" id="PIRSF019271">
    <property type="entry name" value="Acid_Ptase_C"/>
    <property type="match status" value="1"/>
</dbReference>
<feature type="chain" id="PRO_5035302283" evidence="2">
    <location>
        <begin position="25"/>
        <end position="272"/>
    </location>
</feature>
<name>A0A8J6IU23_9ALTE</name>